<feature type="transmembrane region" description="Helical" evidence="2">
    <location>
        <begin position="289"/>
        <end position="310"/>
    </location>
</feature>
<dbReference type="EMBL" id="HBEF01019180">
    <property type="protein sequence ID" value="CAD8339677.1"/>
    <property type="molecule type" value="Transcribed_RNA"/>
</dbReference>
<evidence type="ECO:0000313" key="4">
    <source>
        <dbReference type="EMBL" id="CAD8339677.1"/>
    </source>
</evidence>
<dbReference type="AlphaFoldDB" id="A0A7R9WYB7"/>
<evidence type="ECO:0000256" key="3">
    <source>
        <dbReference type="SAM" id="SignalP"/>
    </source>
</evidence>
<keyword evidence="2" id="KW-0812">Transmembrane</keyword>
<evidence type="ECO:0000256" key="1">
    <source>
        <dbReference type="SAM" id="MobiDB-lite"/>
    </source>
</evidence>
<feature type="chain" id="PRO_5031192480" description="Transmembrane protein" evidence="3">
    <location>
        <begin position="35"/>
        <end position="366"/>
    </location>
</feature>
<keyword evidence="2" id="KW-0472">Membrane</keyword>
<feature type="compositionally biased region" description="Polar residues" evidence="1">
    <location>
        <begin position="70"/>
        <end position="84"/>
    </location>
</feature>
<feature type="region of interest" description="Disordered" evidence="1">
    <location>
        <begin position="53"/>
        <end position="131"/>
    </location>
</feature>
<feature type="transmembrane region" description="Helical" evidence="2">
    <location>
        <begin position="338"/>
        <end position="361"/>
    </location>
</feature>
<feature type="region of interest" description="Disordered" evidence="1">
    <location>
        <begin position="137"/>
        <end position="156"/>
    </location>
</feature>
<accession>A0A7R9WYB7</accession>
<feature type="signal peptide" evidence="3">
    <location>
        <begin position="1"/>
        <end position="34"/>
    </location>
</feature>
<organism evidence="4">
    <name type="scientific">Craspedostauros australis</name>
    <dbReference type="NCBI Taxonomy" id="1486917"/>
    <lineage>
        <taxon>Eukaryota</taxon>
        <taxon>Sar</taxon>
        <taxon>Stramenopiles</taxon>
        <taxon>Ochrophyta</taxon>
        <taxon>Bacillariophyta</taxon>
        <taxon>Bacillariophyceae</taxon>
        <taxon>Bacillariophycidae</taxon>
        <taxon>Naviculales</taxon>
        <taxon>Naviculaceae</taxon>
        <taxon>Craspedostauros</taxon>
    </lineage>
</organism>
<reference evidence="4" key="1">
    <citation type="submission" date="2021-01" db="EMBL/GenBank/DDBJ databases">
        <authorList>
            <person name="Corre E."/>
            <person name="Pelletier E."/>
            <person name="Niang G."/>
            <person name="Scheremetjew M."/>
            <person name="Finn R."/>
            <person name="Kale V."/>
            <person name="Holt S."/>
            <person name="Cochrane G."/>
            <person name="Meng A."/>
            <person name="Brown T."/>
            <person name="Cohen L."/>
        </authorList>
    </citation>
    <scope>NUCLEOTIDE SEQUENCE</scope>
    <source>
        <strain evidence="4">CCMP3328</strain>
    </source>
</reference>
<protein>
    <recommendedName>
        <fullName evidence="5">Transmembrane protein</fullName>
    </recommendedName>
</protein>
<feature type="compositionally biased region" description="Polar residues" evidence="1">
    <location>
        <begin position="105"/>
        <end position="131"/>
    </location>
</feature>
<name>A0A7R9WYB7_9STRA</name>
<keyword evidence="3" id="KW-0732">Signal</keyword>
<proteinExistence type="predicted"/>
<gene>
    <name evidence="4" type="ORF">CAUS1442_LOCUS11810</name>
</gene>
<evidence type="ECO:0008006" key="5">
    <source>
        <dbReference type="Google" id="ProtNLM"/>
    </source>
</evidence>
<sequence>MRLSNGNRPPAYCSMLSLALIAAVFTATHHQCGAFQFQSATFHAASRLSLRNAPSSSLAPISSHARNGERGNTASQPHPVSVRSTRLFMSDLPQDTATSKRKNGKASTKDTLGSVSSEEPTMNGSSNASNGDQALITQKSQQQQRKRLPSWKDLIPPPPEDQFTMIGDLSSLFIYAFSSHFLNDFIVNNVLRTSESLEDALLALDPMQEITNLNIPIWLSDQPQHIQQQVQLAGLRHDLLDHWSPLFSTAGTAFVAISTCWLLAGYVHKAFLFRNTLECDTSHTLTKTLETWITCGILLTLAVAGCSELVSHLPMVKHLLGIGCTECLQEHWITKADVMYIVDSLTVLILWRFIMNTMLGYGNSSK</sequence>
<feature type="transmembrane region" description="Helical" evidence="2">
    <location>
        <begin position="246"/>
        <end position="268"/>
    </location>
</feature>
<evidence type="ECO:0000256" key="2">
    <source>
        <dbReference type="SAM" id="Phobius"/>
    </source>
</evidence>
<keyword evidence="2" id="KW-1133">Transmembrane helix</keyword>